<dbReference type="InterPro" id="IPR036770">
    <property type="entry name" value="Ankyrin_rpt-contain_sf"/>
</dbReference>
<evidence type="ECO:0000256" key="5">
    <source>
        <dbReference type="SAM" id="MobiDB-lite"/>
    </source>
</evidence>
<reference evidence="6 7" key="1">
    <citation type="submission" date="2015-04" db="EMBL/GenBank/DDBJ databases">
        <authorList>
            <person name="Syromyatnikov M.Y."/>
            <person name="Popov V.N."/>
        </authorList>
    </citation>
    <scope>NUCLEOTIDE SEQUENCE [LARGE SCALE GENOMIC DNA]</scope>
</reference>
<accession>A0A1J1I7Z9</accession>
<dbReference type="SUPFAM" id="SSF47769">
    <property type="entry name" value="SAM/Pointed domain"/>
    <property type="match status" value="1"/>
</dbReference>
<evidence type="ECO:0000256" key="1">
    <source>
        <dbReference type="ARBA" id="ARBA00022737"/>
    </source>
</evidence>
<keyword evidence="2 3" id="KW-0040">ANK repeat</keyword>
<dbReference type="EMBL" id="CVRI01000043">
    <property type="protein sequence ID" value="CRK96405.1"/>
    <property type="molecule type" value="Genomic_DNA"/>
</dbReference>
<keyword evidence="4" id="KW-0175">Coiled coil</keyword>
<keyword evidence="1" id="KW-0677">Repeat</keyword>
<evidence type="ECO:0000313" key="6">
    <source>
        <dbReference type="EMBL" id="CRK96405.1"/>
    </source>
</evidence>
<dbReference type="PROSITE" id="PS50088">
    <property type="entry name" value="ANK_REPEAT"/>
    <property type="match status" value="2"/>
</dbReference>
<dbReference type="InterPro" id="IPR050776">
    <property type="entry name" value="Ank_Repeat/CDKN_Inhibitor"/>
</dbReference>
<evidence type="ECO:0000313" key="7">
    <source>
        <dbReference type="Proteomes" id="UP000183832"/>
    </source>
</evidence>
<proteinExistence type="predicted"/>
<dbReference type="Gene3D" id="1.25.40.20">
    <property type="entry name" value="Ankyrin repeat-containing domain"/>
    <property type="match status" value="1"/>
</dbReference>
<dbReference type="SUPFAM" id="SSF48403">
    <property type="entry name" value="Ankyrin repeat"/>
    <property type="match status" value="1"/>
</dbReference>
<protein>
    <submittedName>
        <fullName evidence="6">CLUMA_CG009822, isoform A</fullName>
    </submittedName>
</protein>
<dbReference type="Pfam" id="PF12796">
    <property type="entry name" value="Ank_2"/>
    <property type="match status" value="1"/>
</dbReference>
<organism evidence="6 7">
    <name type="scientific">Clunio marinus</name>
    <dbReference type="NCBI Taxonomy" id="568069"/>
    <lineage>
        <taxon>Eukaryota</taxon>
        <taxon>Metazoa</taxon>
        <taxon>Ecdysozoa</taxon>
        <taxon>Arthropoda</taxon>
        <taxon>Hexapoda</taxon>
        <taxon>Insecta</taxon>
        <taxon>Pterygota</taxon>
        <taxon>Neoptera</taxon>
        <taxon>Endopterygota</taxon>
        <taxon>Diptera</taxon>
        <taxon>Nematocera</taxon>
        <taxon>Chironomoidea</taxon>
        <taxon>Chironomidae</taxon>
        <taxon>Clunio</taxon>
    </lineage>
</organism>
<dbReference type="PROSITE" id="PS50297">
    <property type="entry name" value="ANK_REP_REGION"/>
    <property type="match status" value="2"/>
</dbReference>
<feature type="coiled-coil region" evidence="4">
    <location>
        <begin position="140"/>
        <end position="171"/>
    </location>
</feature>
<evidence type="ECO:0000256" key="2">
    <source>
        <dbReference type="ARBA" id="ARBA00023043"/>
    </source>
</evidence>
<dbReference type="STRING" id="568069.A0A1J1I7Z9"/>
<dbReference type="PANTHER" id="PTHR24201:SF15">
    <property type="entry name" value="ANKYRIN REPEAT DOMAIN-CONTAINING PROTEIN 66"/>
    <property type="match status" value="1"/>
</dbReference>
<keyword evidence="7" id="KW-1185">Reference proteome</keyword>
<dbReference type="InterPro" id="IPR002110">
    <property type="entry name" value="Ankyrin_rpt"/>
</dbReference>
<feature type="repeat" description="ANK" evidence="3">
    <location>
        <begin position="64"/>
        <end position="96"/>
    </location>
</feature>
<dbReference type="AlphaFoldDB" id="A0A1J1I7Z9"/>
<dbReference type="InterPro" id="IPR013761">
    <property type="entry name" value="SAM/pointed_sf"/>
</dbReference>
<dbReference type="PANTHER" id="PTHR24201">
    <property type="entry name" value="ANK_REP_REGION DOMAIN-CONTAINING PROTEIN"/>
    <property type="match status" value="1"/>
</dbReference>
<evidence type="ECO:0000256" key="4">
    <source>
        <dbReference type="SAM" id="Coils"/>
    </source>
</evidence>
<dbReference type="Proteomes" id="UP000183832">
    <property type="component" value="Unassembled WGS sequence"/>
</dbReference>
<dbReference type="Gene3D" id="1.10.150.50">
    <property type="entry name" value="Transcription Factor, Ets-1"/>
    <property type="match status" value="1"/>
</dbReference>
<sequence>MGDRYHKAARDGLLEVLKEATKKEINTKDVDGMTPVLWAAFEGRLDTLRMLVGRGGNPDKSDQFGNTALHLASAKGHFSCVDFLVKFGANIFALDIDNHNPQQLAAINNRDDILRYLDAASAHLEATDKKKANGFKEKAKKHSEKRIKEFLKRQQKQEEQQEAERSNMLKAMKHKFWTGSHGNLSKLKDTNVVQTNDTFSTLVGTGTVVQRSAAQRKIQALKQTRQANANVAEFKVGDAENGGRSVRSIEGIQRDSEVLYVGTFQNAGNDKRGKLTDVFEYDSSNADDRKSLRQATLSRCLSQPDFLASGAIGSDISDDIKNQRPSGLFDRPGLGSLSIPRSVTSVISQMSSDQISNHSSSESSNTQKKQNGKKTRQRQLVISDSEDSEGSDNSSDEHDDPNQPLKRFLAAYSLDEHFELLVQQQIDLDTLMLLTDDDLKILNLPLGPYRRLAVAIQERKSALTNPGAIIDSRL</sequence>
<feature type="compositionally biased region" description="Low complexity" evidence="5">
    <location>
        <begin position="348"/>
        <end position="364"/>
    </location>
</feature>
<gene>
    <name evidence="6" type="ORF">CLUMA_CG009822</name>
</gene>
<feature type="repeat" description="ANK" evidence="3">
    <location>
        <begin position="31"/>
        <end position="63"/>
    </location>
</feature>
<name>A0A1J1I7Z9_9DIPT</name>
<dbReference type="SMART" id="SM00248">
    <property type="entry name" value="ANK"/>
    <property type="match status" value="3"/>
</dbReference>
<feature type="region of interest" description="Disordered" evidence="5">
    <location>
        <begin position="348"/>
        <end position="404"/>
    </location>
</feature>
<feature type="region of interest" description="Disordered" evidence="5">
    <location>
        <begin position="311"/>
        <end position="334"/>
    </location>
</feature>
<dbReference type="OrthoDB" id="76949at2759"/>
<evidence type="ECO:0000256" key="3">
    <source>
        <dbReference type="PROSITE-ProRule" id="PRU00023"/>
    </source>
</evidence>